<dbReference type="KEGG" id="sphl:LPB140_10175"/>
<evidence type="ECO:0000313" key="1">
    <source>
        <dbReference type="EMBL" id="APG63090.1"/>
    </source>
</evidence>
<gene>
    <name evidence="1" type="ORF">LPB140_10175</name>
</gene>
<accession>A0A1L3JD90</accession>
<dbReference type="STRING" id="1913578.LPB140_10175"/>
<reference evidence="1 2" key="1">
    <citation type="submission" date="2016-11" db="EMBL/GenBank/DDBJ databases">
        <title>Sphingorhabdus sp. LPB0140, isolated from marine environment.</title>
        <authorList>
            <person name="Kim E."/>
            <person name="Yi H."/>
        </authorList>
    </citation>
    <scope>NUCLEOTIDE SEQUENCE [LARGE SCALE GENOMIC DNA]</scope>
    <source>
        <strain evidence="1 2">LPB0140</strain>
    </source>
</reference>
<keyword evidence="2" id="KW-1185">Reference proteome</keyword>
<protein>
    <recommendedName>
        <fullName evidence="3">DUF4105 domain-containing protein</fullName>
    </recommendedName>
</protein>
<dbReference type="EMBL" id="CP018154">
    <property type="protein sequence ID" value="APG63090.1"/>
    <property type="molecule type" value="Genomic_DNA"/>
</dbReference>
<name>A0A1L3JD90_9SPHN</name>
<evidence type="ECO:0008006" key="3">
    <source>
        <dbReference type="Google" id="ProtNLM"/>
    </source>
</evidence>
<evidence type="ECO:0000313" key="2">
    <source>
        <dbReference type="Proteomes" id="UP000242561"/>
    </source>
</evidence>
<proteinExistence type="predicted"/>
<dbReference type="Proteomes" id="UP000242561">
    <property type="component" value="Chromosome"/>
</dbReference>
<organism evidence="1 2">
    <name type="scientific">Sphingorhabdus lutea</name>
    <dbReference type="NCBI Taxonomy" id="1913578"/>
    <lineage>
        <taxon>Bacteria</taxon>
        <taxon>Pseudomonadati</taxon>
        <taxon>Pseudomonadota</taxon>
        <taxon>Alphaproteobacteria</taxon>
        <taxon>Sphingomonadales</taxon>
        <taxon>Sphingomonadaceae</taxon>
        <taxon>Sphingorhabdus</taxon>
    </lineage>
</organism>
<dbReference type="AlphaFoldDB" id="A0A1L3JD90"/>
<sequence length="197" mass="22065">MYIFSRLTCIFIIFFSSVNIARAEVIATFYSHEFGQNFPHAFVILQGKVDSTGEIVDQDYGFTAKNLTPAILWKSVKGKVESQSEKYIAKSDARFSVRLNDAQYAIFMEKIAEWRDRGGNSYNLNKSNCIHFVADLITLSGLHINPESKFYKKPKSFLLEVMSLNEGLALIEPPILIEENGETPKATPIEGAVNAAS</sequence>